<proteinExistence type="inferred from homology"/>
<sequence length="276" mass="29166">MLPHHPVDHRFAGDNDETRQGKQSMTDPHSDIAGIRMLIVGASSGIGRALALAAHSRGAKVALAARRVNILSKLADQLGGSAHELDVSDPQAIERVVSEVATLLGGLDAIVFTSASAPFALIEDTDVTTWMHTYAVNAVGASHLLRAAVPHLSDNAVALVASSHDVGRPRAGVAAYHASKAALDEILRSWRAEHPELPVIRVSVGPTEGTEILRGADRDLLADLYRTWAQEGQIPAEMSAVDDVANALLSFIAVARANPTVVSDIVHLAPRARAKN</sequence>
<dbReference type="PANTHER" id="PTHR43391">
    <property type="entry name" value="RETINOL DEHYDROGENASE-RELATED"/>
    <property type="match status" value="1"/>
</dbReference>
<organism evidence="5 6">
    <name type="scientific">Mycolicibacterium gadium</name>
    <name type="common">Mycobacterium gadium</name>
    <dbReference type="NCBI Taxonomy" id="1794"/>
    <lineage>
        <taxon>Bacteria</taxon>
        <taxon>Bacillati</taxon>
        <taxon>Actinomycetota</taxon>
        <taxon>Actinomycetes</taxon>
        <taxon>Mycobacteriales</taxon>
        <taxon>Mycobacteriaceae</taxon>
        <taxon>Mycolicibacterium</taxon>
    </lineage>
</organism>
<comment type="similarity">
    <text evidence="1">Belongs to the short-chain dehydrogenases/reductases (SDR) family.</text>
</comment>
<dbReference type="InterPro" id="IPR057326">
    <property type="entry name" value="KR_dom"/>
</dbReference>
<protein>
    <submittedName>
        <fullName evidence="5">Oxidoreductase</fullName>
    </submittedName>
</protein>
<dbReference type="SMART" id="SM00822">
    <property type="entry name" value="PKS_KR"/>
    <property type="match status" value="1"/>
</dbReference>
<feature type="region of interest" description="Disordered" evidence="3">
    <location>
        <begin position="1"/>
        <end position="29"/>
    </location>
</feature>
<evidence type="ECO:0000313" key="6">
    <source>
        <dbReference type="Proteomes" id="UP000466187"/>
    </source>
</evidence>
<dbReference type="SUPFAM" id="SSF51735">
    <property type="entry name" value="NAD(P)-binding Rossmann-fold domains"/>
    <property type="match status" value="1"/>
</dbReference>
<accession>A0A7I7WM33</accession>
<dbReference type="Proteomes" id="UP000466187">
    <property type="component" value="Chromosome"/>
</dbReference>
<keyword evidence="2" id="KW-0560">Oxidoreductase</keyword>
<dbReference type="PANTHER" id="PTHR43391:SF94">
    <property type="entry name" value="OXIDOREDUCTASE-RELATED"/>
    <property type="match status" value="1"/>
</dbReference>
<feature type="domain" description="Ketoreductase" evidence="4">
    <location>
        <begin position="38"/>
        <end position="210"/>
    </location>
</feature>
<dbReference type="InterPro" id="IPR002347">
    <property type="entry name" value="SDR_fam"/>
</dbReference>
<dbReference type="InterPro" id="IPR036291">
    <property type="entry name" value="NAD(P)-bd_dom_sf"/>
</dbReference>
<evidence type="ECO:0000259" key="4">
    <source>
        <dbReference type="SMART" id="SM00822"/>
    </source>
</evidence>
<evidence type="ECO:0000256" key="3">
    <source>
        <dbReference type="SAM" id="MobiDB-lite"/>
    </source>
</evidence>
<dbReference type="EMBL" id="AP022608">
    <property type="protein sequence ID" value="BBZ17797.1"/>
    <property type="molecule type" value="Genomic_DNA"/>
</dbReference>
<reference evidence="5 6" key="1">
    <citation type="journal article" date="2019" name="Emerg. Microbes Infect.">
        <title>Comprehensive subspecies identification of 175 nontuberculous mycobacteria species based on 7547 genomic profiles.</title>
        <authorList>
            <person name="Matsumoto Y."/>
            <person name="Kinjo T."/>
            <person name="Motooka D."/>
            <person name="Nabeya D."/>
            <person name="Jung N."/>
            <person name="Uechi K."/>
            <person name="Horii T."/>
            <person name="Iida T."/>
            <person name="Fujita J."/>
            <person name="Nakamura S."/>
        </authorList>
    </citation>
    <scope>NUCLEOTIDE SEQUENCE [LARGE SCALE GENOMIC DNA]</scope>
    <source>
        <strain evidence="5 6">JCM 12688</strain>
    </source>
</reference>
<evidence type="ECO:0000313" key="5">
    <source>
        <dbReference type="EMBL" id="BBZ17797.1"/>
    </source>
</evidence>
<dbReference type="GO" id="GO:0016491">
    <property type="term" value="F:oxidoreductase activity"/>
    <property type="evidence" value="ECO:0007669"/>
    <property type="project" value="UniProtKB-KW"/>
</dbReference>
<dbReference type="Pfam" id="PF00106">
    <property type="entry name" value="adh_short"/>
    <property type="match status" value="1"/>
</dbReference>
<dbReference type="CDD" id="cd05233">
    <property type="entry name" value="SDR_c"/>
    <property type="match status" value="1"/>
</dbReference>
<dbReference type="AlphaFoldDB" id="A0A7I7WM33"/>
<dbReference type="KEGG" id="mgad:MGAD_21320"/>
<dbReference type="Gene3D" id="3.40.50.720">
    <property type="entry name" value="NAD(P)-binding Rossmann-like Domain"/>
    <property type="match status" value="1"/>
</dbReference>
<gene>
    <name evidence="5" type="ORF">MGAD_21320</name>
</gene>
<evidence type="ECO:0000256" key="1">
    <source>
        <dbReference type="ARBA" id="ARBA00006484"/>
    </source>
</evidence>
<evidence type="ECO:0000256" key="2">
    <source>
        <dbReference type="ARBA" id="ARBA00023002"/>
    </source>
</evidence>
<name>A0A7I7WM33_MYCGU</name>
<dbReference type="PRINTS" id="PR00081">
    <property type="entry name" value="GDHRDH"/>
</dbReference>
<feature type="compositionally biased region" description="Basic and acidic residues" evidence="3">
    <location>
        <begin position="1"/>
        <end position="20"/>
    </location>
</feature>